<dbReference type="GO" id="GO:0016887">
    <property type="term" value="F:ATP hydrolysis activity"/>
    <property type="evidence" value="ECO:0007669"/>
    <property type="project" value="RHEA"/>
</dbReference>
<evidence type="ECO:0000256" key="3">
    <source>
        <dbReference type="ARBA" id="ARBA00022801"/>
    </source>
</evidence>
<feature type="compositionally biased region" description="Polar residues" evidence="13">
    <location>
        <begin position="885"/>
        <end position="898"/>
    </location>
</feature>
<dbReference type="EMBL" id="MUBC01000062">
    <property type="protein sequence ID" value="ONM42551.1"/>
    <property type="molecule type" value="Genomic_DNA"/>
</dbReference>
<evidence type="ECO:0000259" key="15">
    <source>
        <dbReference type="PROSITE" id="PS51217"/>
    </source>
</evidence>
<dbReference type="AlphaFoldDB" id="A0A1S8DC43"/>
<dbReference type="Gene3D" id="1.10.486.10">
    <property type="entry name" value="PCRA, domain 4"/>
    <property type="match status" value="1"/>
</dbReference>
<accession>A0A1S8DC43</accession>
<name>A0A1S8DC43_9GAMM</name>
<evidence type="ECO:0000313" key="16">
    <source>
        <dbReference type="EMBL" id="ONM42551.1"/>
    </source>
</evidence>
<evidence type="ECO:0000256" key="6">
    <source>
        <dbReference type="ARBA" id="ARBA00023125"/>
    </source>
</evidence>
<feature type="binding site" evidence="12">
    <location>
        <begin position="17"/>
        <end position="24"/>
    </location>
    <ligand>
        <name>ATP</name>
        <dbReference type="ChEBI" id="CHEBI:30616"/>
    </ligand>
</feature>
<dbReference type="PROSITE" id="PS51198">
    <property type="entry name" value="UVRD_HELICASE_ATP_BIND"/>
    <property type="match status" value="1"/>
</dbReference>
<evidence type="ECO:0000256" key="7">
    <source>
        <dbReference type="ARBA" id="ARBA00023235"/>
    </source>
</evidence>
<dbReference type="SUPFAM" id="SSF52540">
    <property type="entry name" value="P-loop containing nucleoside triphosphate hydrolases"/>
    <property type="match status" value="1"/>
</dbReference>
<comment type="caution">
    <text evidence="16">The sequence shown here is derived from an EMBL/GenBank/DDBJ whole genome shotgun (WGS) entry which is preliminary data.</text>
</comment>
<dbReference type="PROSITE" id="PS51217">
    <property type="entry name" value="UVRD_HELICASE_CTER"/>
    <property type="match status" value="1"/>
</dbReference>
<keyword evidence="6" id="KW-0238">DNA-binding</keyword>
<keyword evidence="5 12" id="KW-0067">ATP-binding</keyword>
<evidence type="ECO:0000256" key="8">
    <source>
        <dbReference type="ARBA" id="ARBA00034617"/>
    </source>
</evidence>
<feature type="domain" description="UvrD-like helicase C-terminal" evidence="15">
    <location>
        <begin position="456"/>
        <end position="731"/>
    </location>
</feature>
<evidence type="ECO:0000256" key="1">
    <source>
        <dbReference type="ARBA" id="ARBA00009922"/>
    </source>
</evidence>
<dbReference type="InterPro" id="IPR000212">
    <property type="entry name" value="DNA_helicase_UvrD/REP"/>
</dbReference>
<dbReference type="RefSeq" id="WP_083729155.1">
    <property type="nucleotide sequence ID" value="NZ_FOUD01000025.1"/>
</dbReference>
<evidence type="ECO:0000256" key="9">
    <source>
        <dbReference type="ARBA" id="ARBA00034808"/>
    </source>
</evidence>
<protein>
    <recommendedName>
        <fullName evidence="9">DNA 3'-5' helicase</fullName>
        <ecNumber evidence="9">5.6.2.4</ecNumber>
    </recommendedName>
    <alternativeName>
        <fullName evidence="10">DNA 3'-5' helicase II</fullName>
    </alternativeName>
</protein>
<dbReference type="GO" id="GO:0043138">
    <property type="term" value="F:3'-5' DNA helicase activity"/>
    <property type="evidence" value="ECO:0007669"/>
    <property type="project" value="UniProtKB-EC"/>
</dbReference>
<proteinExistence type="inferred from homology"/>
<dbReference type="Gene3D" id="1.10.10.160">
    <property type="match status" value="1"/>
</dbReference>
<reference evidence="16 17" key="1">
    <citation type="submission" date="2017-01" db="EMBL/GenBank/DDBJ databases">
        <title>Draft genome sequence of Pseudomonas pachastrellae type strain CCUG 46540T from a deep sea.</title>
        <authorList>
            <person name="Gomila M."/>
            <person name="Mulet M."/>
            <person name="Lalucat J."/>
            <person name="Garcia-Valdes E."/>
        </authorList>
    </citation>
    <scope>NUCLEOTIDE SEQUENCE [LARGE SCALE GENOMIC DNA]</scope>
    <source>
        <strain evidence="16 17">CCUG 46540</strain>
    </source>
</reference>
<dbReference type="Pfam" id="PF00580">
    <property type="entry name" value="UvrD-helicase"/>
    <property type="match status" value="1"/>
</dbReference>
<gene>
    <name evidence="16" type="ORF">BXT89_17375</name>
</gene>
<dbReference type="PANTHER" id="PTHR11070">
    <property type="entry name" value="UVRD / RECB / PCRA DNA HELICASE FAMILY MEMBER"/>
    <property type="match status" value="1"/>
</dbReference>
<dbReference type="STRING" id="254161.SAMN05216256_1257"/>
<feature type="domain" description="UvrD-like helicase ATP-binding" evidence="14">
    <location>
        <begin position="1"/>
        <end position="433"/>
    </location>
</feature>
<dbReference type="GO" id="GO:0005829">
    <property type="term" value="C:cytosol"/>
    <property type="evidence" value="ECO:0007669"/>
    <property type="project" value="TreeGrafter"/>
</dbReference>
<evidence type="ECO:0000256" key="12">
    <source>
        <dbReference type="PROSITE-ProRule" id="PRU00560"/>
    </source>
</evidence>
<evidence type="ECO:0000256" key="13">
    <source>
        <dbReference type="SAM" id="MobiDB-lite"/>
    </source>
</evidence>
<comment type="similarity">
    <text evidence="1">Belongs to the helicase family. UvrD subfamily.</text>
</comment>
<dbReference type="OrthoDB" id="9810135at2"/>
<feature type="region of interest" description="Disordered" evidence="13">
    <location>
        <begin position="880"/>
        <end position="899"/>
    </location>
</feature>
<evidence type="ECO:0000256" key="11">
    <source>
        <dbReference type="ARBA" id="ARBA00048988"/>
    </source>
</evidence>
<dbReference type="EC" id="5.6.2.4" evidence="9"/>
<keyword evidence="17" id="KW-1185">Reference proteome</keyword>
<evidence type="ECO:0000256" key="10">
    <source>
        <dbReference type="ARBA" id="ARBA00034923"/>
    </source>
</evidence>
<dbReference type="Pfam" id="PF13361">
    <property type="entry name" value="UvrD_C"/>
    <property type="match status" value="1"/>
</dbReference>
<sequence length="1064" mass="119124">MSNSAILPAQKHTLVKAGAGAGKTYTIQSTLADWVKHGHVKADRILAVTFTTDAANQMRERIRLSLLKEGLMKEARLLQKSTISTIHAFGLEILRTFAFEAGNSPAPRQLTEPEQNILLREALDQVSAIHPLLDDLQRFDYCGGFKGDEYQEGVDQLTDTILSLIGKFRSLGKGVGSTSEEVRALLDQAQAVVTDTYGQAQKNAASITDELWRAIEAVKSEYPDRQELGRKDQWGNNEKARDFVADIYCATRERLCSDWKLWSKLQFNDKLKKIHEKHPRSDLAASIWNAAEKLNVHPGPLCDGLLHIECLITGVIEVLDKYQSTKKQAGLVDYSDMVHLANDILSNNPEWLEEIAGRYDCLIIDEFQDTNPLQYSLLRQLQARSKYTLIVGDLKQSIMGFQGSDSRLFATLLQDSESLPDAVKELDGNWRSTPEVMGFLNDVGEKLYGDRYQSLVPKAAYQSDLPAVHALRFNKDYWNKDANARSDKPGFTKEGNVALANHIAGLLSGGTQVTDKYTGRKRPIRGSDVAVLARGHKRLMRFADALRAAGMEVQIQQPGFLGCDSVQWILNVLQGLNDSRDKYAWLDLLTSPLIRGCDTGRLETLLNGYSEQSRFESELTERLTHLRKEMTTQPIKSQLLTIIEEVRLFEIVRIHPKGQQYRANLLKLLGLAEAFEALQSETLNAMGIAGKNSSTFQVWLKQNQGVNDEQPEPDPQAENAVVLKTWHASKGLEWPVVMVLDAEKCAEPRFPSITMAYPAGGIESMLQQSFVQILPRFDDKATQERFAVLLVDDEIETNKNLYYVALTRAREQIILPCWEGYSDGAMLDYIEPLLHAQSEKGESVFYKENQILPSAAHFFEGGAKEDERITLSITTKDLPEKRQHTISPSLASDPSGQQKAVAETTKYDPALNLDAFDHLSADGLGTWVHRVYQVYFMQPRLLSKALSLNRGCIESDGYMQRAVIEHLEGFKAHMEQLVGAVSKWDCELQIAGLNSEGQVISGVVDLVVRGEQGTLLVDHKSSKEKAPDSYWHQLVKYRDVAIGSGGGTALNWLRHGVCHRLREN</sequence>
<organism evidence="16 17">
    <name type="scientific">Halopseudomonas pachastrellae</name>
    <dbReference type="NCBI Taxonomy" id="254161"/>
    <lineage>
        <taxon>Bacteria</taxon>
        <taxon>Pseudomonadati</taxon>
        <taxon>Pseudomonadota</taxon>
        <taxon>Gammaproteobacteria</taxon>
        <taxon>Pseudomonadales</taxon>
        <taxon>Pseudomonadaceae</taxon>
        <taxon>Halopseudomonas</taxon>
    </lineage>
</organism>
<dbReference type="GO" id="GO:0005524">
    <property type="term" value="F:ATP binding"/>
    <property type="evidence" value="ECO:0007669"/>
    <property type="project" value="UniProtKB-UniRule"/>
</dbReference>
<dbReference type="PANTHER" id="PTHR11070:SF2">
    <property type="entry name" value="ATP-DEPENDENT DNA HELICASE SRS2"/>
    <property type="match status" value="1"/>
</dbReference>
<comment type="catalytic activity">
    <reaction evidence="11">
        <text>ATP + H2O = ADP + phosphate + H(+)</text>
        <dbReference type="Rhea" id="RHEA:13065"/>
        <dbReference type="ChEBI" id="CHEBI:15377"/>
        <dbReference type="ChEBI" id="CHEBI:15378"/>
        <dbReference type="ChEBI" id="CHEBI:30616"/>
        <dbReference type="ChEBI" id="CHEBI:43474"/>
        <dbReference type="ChEBI" id="CHEBI:456216"/>
        <dbReference type="EC" id="5.6.2.4"/>
    </reaction>
</comment>
<keyword evidence="4 12" id="KW-0347">Helicase</keyword>
<comment type="catalytic activity">
    <reaction evidence="8">
        <text>Couples ATP hydrolysis with the unwinding of duplex DNA by translocating in the 3'-5' direction.</text>
        <dbReference type="EC" id="5.6.2.4"/>
    </reaction>
</comment>
<dbReference type="InterPro" id="IPR013986">
    <property type="entry name" value="DExx_box_DNA_helicase_dom_sf"/>
</dbReference>
<keyword evidence="3 12" id="KW-0378">Hydrolase</keyword>
<keyword evidence="2 12" id="KW-0547">Nucleotide-binding</keyword>
<dbReference type="GO" id="GO:0003677">
    <property type="term" value="F:DNA binding"/>
    <property type="evidence" value="ECO:0007669"/>
    <property type="project" value="UniProtKB-KW"/>
</dbReference>
<evidence type="ECO:0000256" key="2">
    <source>
        <dbReference type="ARBA" id="ARBA00022741"/>
    </source>
</evidence>
<dbReference type="InterPro" id="IPR014016">
    <property type="entry name" value="UvrD-like_ATP-bd"/>
</dbReference>
<evidence type="ECO:0000259" key="14">
    <source>
        <dbReference type="PROSITE" id="PS51198"/>
    </source>
</evidence>
<dbReference type="InterPro" id="IPR027417">
    <property type="entry name" value="P-loop_NTPase"/>
</dbReference>
<dbReference type="Gene3D" id="3.40.50.300">
    <property type="entry name" value="P-loop containing nucleotide triphosphate hydrolases"/>
    <property type="match status" value="4"/>
</dbReference>
<evidence type="ECO:0000256" key="5">
    <source>
        <dbReference type="ARBA" id="ARBA00022840"/>
    </source>
</evidence>
<dbReference type="InterPro" id="IPR014017">
    <property type="entry name" value="DNA_helicase_UvrD-like_C"/>
</dbReference>
<dbReference type="GO" id="GO:0000725">
    <property type="term" value="P:recombinational repair"/>
    <property type="evidence" value="ECO:0007669"/>
    <property type="project" value="TreeGrafter"/>
</dbReference>
<keyword evidence="7" id="KW-0413">Isomerase</keyword>
<evidence type="ECO:0000313" key="17">
    <source>
        <dbReference type="Proteomes" id="UP000242847"/>
    </source>
</evidence>
<dbReference type="Proteomes" id="UP000242847">
    <property type="component" value="Unassembled WGS sequence"/>
</dbReference>
<evidence type="ECO:0000256" key="4">
    <source>
        <dbReference type="ARBA" id="ARBA00022806"/>
    </source>
</evidence>